<name>A0ABQ3YHI7_9ACTN</name>
<dbReference type="RefSeq" id="WP_203775675.1">
    <property type="nucleotide sequence ID" value="NZ_BAAABO010000058.1"/>
</dbReference>
<organism evidence="4 5">
    <name type="scientific">Paractinoplanes deccanensis</name>
    <dbReference type="NCBI Taxonomy" id="113561"/>
    <lineage>
        <taxon>Bacteria</taxon>
        <taxon>Bacillati</taxon>
        <taxon>Actinomycetota</taxon>
        <taxon>Actinomycetes</taxon>
        <taxon>Micromonosporales</taxon>
        <taxon>Micromonosporaceae</taxon>
        <taxon>Paractinoplanes</taxon>
    </lineage>
</organism>
<dbReference type="PROSITE" id="PS51318">
    <property type="entry name" value="TAT"/>
    <property type="match status" value="1"/>
</dbReference>
<dbReference type="PANTHER" id="PTHR43283:SF3">
    <property type="entry name" value="BETA-LACTAMASE FAMILY PROTEIN (AFU_ORTHOLOGUE AFUA_5G07500)"/>
    <property type="match status" value="1"/>
</dbReference>
<dbReference type="InterPro" id="IPR006311">
    <property type="entry name" value="TAT_signal"/>
</dbReference>
<dbReference type="Proteomes" id="UP000609879">
    <property type="component" value="Unassembled WGS sequence"/>
</dbReference>
<dbReference type="InterPro" id="IPR050789">
    <property type="entry name" value="Diverse_Enzym_Activities"/>
</dbReference>
<dbReference type="SUPFAM" id="SSF56601">
    <property type="entry name" value="beta-lactamase/transpeptidase-like"/>
    <property type="match status" value="1"/>
</dbReference>
<dbReference type="Pfam" id="PF00144">
    <property type="entry name" value="Beta-lactamase"/>
    <property type="match status" value="1"/>
</dbReference>
<dbReference type="InterPro" id="IPR001466">
    <property type="entry name" value="Beta-lactam-related"/>
</dbReference>
<dbReference type="InterPro" id="IPR012338">
    <property type="entry name" value="Beta-lactam/transpept-like"/>
</dbReference>
<accession>A0ABQ3YHI7</accession>
<gene>
    <name evidence="4" type="ORF">Ade02nite_81040</name>
</gene>
<protein>
    <submittedName>
        <fullName evidence="4">Serine hydrolase</fullName>
    </submittedName>
</protein>
<proteinExistence type="predicted"/>
<evidence type="ECO:0000313" key="4">
    <source>
        <dbReference type="EMBL" id="GID79463.1"/>
    </source>
</evidence>
<dbReference type="EMBL" id="BOMI01000171">
    <property type="protein sequence ID" value="GID79463.1"/>
    <property type="molecule type" value="Genomic_DNA"/>
</dbReference>
<feature type="chain" id="PRO_5045595238" evidence="2">
    <location>
        <begin position="20"/>
        <end position="430"/>
    </location>
</feature>
<feature type="domain" description="Beta-lactamase-related" evidence="3">
    <location>
        <begin position="45"/>
        <end position="416"/>
    </location>
</feature>
<dbReference type="Gene3D" id="3.40.710.10">
    <property type="entry name" value="DD-peptidase/beta-lactamase superfamily"/>
    <property type="match status" value="1"/>
</dbReference>
<sequence length="430" mass="46316">MHRRTLLTGATAIGTSALAGGFAAGGPASAGTGGTWRAGLARLHDAMAARVARGELVGMVYVVAHRGRLHVDTIGTLTLGGDDPMRRGTPFRIASLTKPVIAAATMMLVEDGRLALDEPVDRLLPELAGRRVLTRIDAPLDQTVPAERPITVEDLLTFRMGHGIIFEPSFQPPYPIITTATALQLAMDQPDPRTPLDPDEWIRRFGTLPLMYQPGQRWQYNTGSLVLGVLIARAAGVPLGEFLRRRVFRPLGMRTTGFTLSRGDAARLPGLYMADPETGELRPQPGSPPSEWTRPPAFPSGAAGLASTVDDYLAFTRFLLNGGVHHGRRLLSAESVRRMTTNHLTPQQLAEAGIFPAAGRGWGYGMAVTVRPDDISGPGRYGWEGGYGTTWFTDPHRDLIGIALTQTVDFIFNGASEEFQRLASAAAGPR</sequence>
<evidence type="ECO:0000313" key="5">
    <source>
        <dbReference type="Proteomes" id="UP000609879"/>
    </source>
</evidence>
<dbReference type="PANTHER" id="PTHR43283">
    <property type="entry name" value="BETA-LACTAMASE-RELATED"/>
    <property type="match status" value="1"/>
</dbReference>
<keyword evidence="4" id="KW-0378">Hydrolase</keyword>
<comment type="caution">
    <text evidence="4">The sequence shown here is derived from an EMBL/GenBank/DDBJ whole genome shotgun (WGS) entry which is preliminary data.</text>
</comment>
<reference evidence="4 5" key="1">
    <citation type="submission" date="2021-01" db="EMBL/GenBank/DDBJ databases">
        <title>Whole genome shotgun sequence of Actinoplanes deccanensis NBRC 13994.</title>
        <authorList>
            <person name="Komaki H."/>
            <person name="Tamura T."/>
        </authorList>
    </citation>
    <scope>NUCLEOTIDE SEQUENCE [LARGE SCALE GENOMIC DNA]</scope>
    <source>
        <strain evidence="4 5">NBRC 13994</strain>
    </source>
</reference>
<keyword evidence="5" id="KW-1185">Reference proteome</keyword>
<keyword evidence="2" id="KW-0732">Signal</keyword>
<feature type="signal peptide" evidence="2">
    <location>
        <begin position="1"/>
        <end position="19"/>
    </location>
</feature>
<dbReference type="GO" id="GO:0016787">
    <property type="term" value="F:hydrolase activity"/>
    <property type="evidence" value="ECO:0007669"/>
    <property type="project" value="UniProtKB-KW"/>
</dbReference>
<feature type="region of interest" description="Disordered" evidence="1">
    <location>
        <begin position="275"/>
        <end position="299"/>
    </location>
</feature>
<evidence type="ECO:0000259" key="3">
    <source>
        <dbReference type="Pfam" id="PF00144"/>
    </source>
</evidence>
<evidence type="ECO:0000256" key="1">
    <source>
        <dbReference type="SAM" id="MobiDB-lite"/>
    </source>
</evidence>
<evidence type="ECO:0000256" key="2">
    <source>
        <dbReference type="SAM" id="SignalP"/>
    </source>
</evidence>